<evidence type="ECO:0000256" key="1">
    <source>
        <dbReference type="SAM" id="SignalP"/>
    </source>
</evidence>
<dbReference type="EMBL" id="FMZC01000004">
    <property type="protein sequence ID" value="SDD08244.1"/>
    <property type="molecule type" value="Genomic_DNA"/>
</dbReference>
<keyword evidence="4" id="KW-1185">Reference proteome</keyword>
<evidence type="ECO:0000313" key="3">
    <source>
        <dbReference type="EMBL" id="SDD08244.1"/>
    </source>
</evidence>
<dbReference type="PANTHER" id="PTHR34700">
    <property type="entry name" value="POTASSIUM BINDING PROTEIN KBP"/>
    <property type="match status" value="1"/>
</dbReference>
<evidence type="ECO:0000313" key="4">
    <source>
        <dbReference type="Proteomes" id="UP000198781"/>
    </source>
</evidence>
<dbReference type="InterPro" id="IPR052196">
    <property type="entry name" value="Bact_Kbp"/>
</dbReference>
<sequence>MTASTGLRPTALGALAFLAAALLTSPAHAQNYPVTTDQRATAQQVASKGVPMSELAPNAPDTYVVKRGDTLWGISGMYLQRAWRWPELWGMNLQAIPNPHLIFPGQTLYLEKVDGYARLRTSPSGQVPSDTVRVSPRTRTDSLAGTALPTLQPHLIEPFLVEPLVVDELTLQQAPRIVATVDERVLMASGDRAYVRGATGNPLRLGPGVPRQYRVFRNAIPMKDPESGEILGYEAQYVGKAELVRGETTEETRDPKGEVTVDVVPATVDLSSAKEEMRAGDRLLPAPARGYASYTPRAPQAPVDARVVSLYGSSAVAYAAQNQVVAINRGSRDGIEAGHVLTLLTKGDRIKDKTDENKVMIKLPSEANGVGMVFRTFDRVSYVLLLQVQQGVRVGDRLVNPQ</sequence>
<dbReference type="RefSeq" id="WP_175537708.1">
    <property type="nucleotide sequence ID" value="NZ_FMZC01000004.1"/>
</dbReference>
<proteinExistence type="predicted"/>
<dbReference type="InterPro" id="IPR018392">
    <property type="entry name" value="LysM"/>
</dbReference>
<dbReference type="Pfam" id="PF01476">
    <property type="entry name" value="LysM"/>
    <property type="match status" value="1"/>
</dbReference>
<dbReference type="CDD" id="cd00118">
    <property type="entry name" value="LysM"/>
    <property type="match status" value="1"/>
</dbReference>
<reference evidence="3 4" key="1">
    <citation type="submission" date="2016-10" db="EMBL/GenBank/DDBJ databases">
        <authorList>
            <person name="de Groot N.N."/>
        </authorList>
    </citation>
    <scope>NUCLEOTIDE SEQUENCE [LARGE SCALE GENOMIC DNA]</scope>
    <source>
        <strain evidence="3 4">DSM 16619</strain>
    </source>
</reference>
<dbReference type="SUPFAM" id="SSF54106">
    <property type="entry name" value="LysM domain"/>
    <property type="match status" value="1"/>
</dbReference>
<dbReference type="InterPro" id="IPR036779">
    <property type="entry name" value="LysM_dom_sf"/>
</dbReference>
<feature type="domain" description="LysM" evidence="2">
    <location>
        <begin position="61"/>
        <end position="110"/>
    </location>
</feature>
<dbReference type="PANTHER" id="PTHR34700:SF4">
    <property type="entry name" value="PHAGE-LIKE ELEMENT PBSX PROTEIN XKDP"/>
    <property type="match status" value="1"/>
</dbReference>
<gene>
    <name evidence="3" type="ORF">SAMN05192589_104243</name>
</gene>
<dbReference type="PROSITE" id="PS51782">
    <property type="entry name" value="LYSM"/>
    <property type="match status" value="1"/>
</dbReference>
<evidence type="ECO:0000259" key="2">
    <source>
        <dbReference type="PROSITE" id="PS51782"/>
    </source>
</evidence>
<feature type="chain" id="PRO_5011631825" evidence="1">
    <location>
        <begin position="30"/>
        <end position="402"/>
    </location>
</feature>
<feature type="signal peptide" evidence="1">
    <location>
        <begin position="1"/>
        <end position="29"/>
    </location>
</feature>
<dbReference type="Gene3D" id="3.10.350.10">
    <property type="entry name" value="LysM domain"/>
    <property type="match status" value="1"/>
</dbReference>
<accession>A0A1G6RV15</accession>
<dbReference type="AlphaFoldDB" id="A0A1G6RV15"/>
<dbReference type="STRING" id="187868.SAMN05192589_104243"/>
<keyword evidence="1" id="KW-0732">Signal</keyword>
<organism evidence="3 4">
    <name type="scientific">Paracidovorax valerianellae</name>
    <dbReference type="NCBI Taxonomy" id="187868"/>
    <lineage>
        <taxon>Bacteria</taxon>
        <taxon>Pseudomonadati</taxon>
        <taxon>Pseudomonadota</taxon>
        <taxon>Betaproteobacteria</taxon>
        <taxon>Burkholderiales</taxon>
        <taxon>Comamonadaceae</taxon>
        <taxon>Paracidovorax</taxon>
    </lineage>
</organism>
<protein>
    <submittedName>
        <fullName evidence="3">LysM domain-containing protein</fullName>
    </submittedName>
</protein>
<dbReference type="Proteomes" id="UP000198781">
    <property type="component" value="Unassembled WGS sequence"/>
</dbReference>
<name>A0A1G6RV15_9BURK</name>